<dbReference type="Gene3D" id="3.40.50.12780">
    <property type="entry name" value="N-terminal domain of ligase-like"/>
    <property type="match status" value="1"/>
</dbReference>
<organism evidence="2 3">
    <name type="scientific">Streptomyces triticagri</name>
    <dbReference type="NCBI Taxonomy" id="2293568"/>
    <lineage>
        <taxon>Bacteria</taxon>
        <taxon>Bacillati</taxon>
        <taxon>Actinomycetota</taxon>
        <taxon>Actinomycetes</taxon>
        <taxon>Kitasatosporales</taxon>
        <taxon>Streptomycetaceae</taxon>
        <taxon>Streptomyces</taxon>
    </lineage>
</organism>
<feature type="domain" description="AMP-dependent synthetase/ligase" evidence="1">
    <location>
        <begin position="1"/>
        <end position="258"/>
    </location>
</feature>
<protein>
    <recommendedName>
        <fullName evidence="1">AMP-dependent synthetase/ligase domain-containing protein</fullName>
    </recommendedName>
</protein>
<dbReference type="PANTHER" id="PTHR44394:SF1">
    <property type="entry name" value="BETA-ALANINE-ACTIVATING ENZYME"/>
    <property type="match status" value="1"/>
</dbReference>
<dbReference type="PANTHER" id="PTHR44394">
    <property type="entry name" value="BETA-ALANINE-ACTIVATING ENZYME"/>
    <property type="match status" value="1"/>
</dbReference>
<reference evidence="2 3" key="1">
    <citation type="submission" date="2018-08" db="EMBL/GenBank/DDBJ databases">
        <title>Isolation, diversity and antifungal activity of Actinobacteria from wheat.</title>
        <authorList>
            <person name="Han C."/>
        </authorList>
    </citation>
    <scope>NUCLEOTIDE SEQUENCE [LARGE SCALE GENOMIC DNA]</scope>
    <source>
        <strain evidence="2 3">NEAU-YY421</strain>
    </source>
</reference>
<keyword evidence="3" id="KW-1185">Reference proteome</keyword>
<feature type="non-terminal residue" evidence="2">
    <location>
        <position position="1"/>
    </location>
</feature>
<gene>
    <name evidence="2" type="ORF">DY218_24330</name>
</gene>
<proteinExistence type="predicted"/>
<accession>A0A372M0P4</accession>
<name>A0A372M0P4_9ACTN</name>
<dbReference type="InterPro" id="IPR042099">
    <property type="entry name" value="ANL_N_sf"/>
</dbReference>
<dbReference type="GO" id="GO:0043041">
    <property type="term" value="P:amino acid activation for nonribosomal peptide biosynthetic process"/>
    <property type="evidence" value="ECO:0007669"/>
    <property type="project" value="TreeGrafter"/>
</dbReference>
<dbReference type="AlphaFoldDB" id="A0A372M0P4"/>
<dbReference type="Proteomes" id="UP000263094">
    <property type="component" value="Unassembled WGS sequence"/>
</dbReference>
<sequence>PLDPAYPAGRLEHLVRDAAPKVIVSATGLDLPDTDVPVHRIDTLGPELATHPDTPPGVQLPPETPLCVLYTSGSTGKPKGAVLHHRAISNRLLGMVDQFGFGPEDQVLHKSPLGFDPHLWECFLPLITGSRIVMAAPGGHRDPDYLLGVCAESGITCCDVVPSLLRALLDQDALTERAGTVRLMLCGGEELPPELATEFLRRLPGAELHNMYGPTETTIDAATHRVQLPLTGRVPIGRPITGTQVHVLDGVQRVVPVG</sequence>
<dbReference type="InterPro" id="IPR000873">
    <property type="entry name" value="AMP-dep_synth/lig_dom"/>
</dbReference>
<dbReference type="OrthoDB" id="2472181at2"/>
<comment type="caution">
    <text evidence="2">The sequence shown here is derived from an EMBL/GenBank/DDBJ whole genome shotgun (WGS) entry which is preliminary data.</text>
</comment>
<evidence type="ECO:0000313" key="2">
    <source>
        <dbReference type="EMBL" id="RFU84095.1"/>
    </source>
</evidence>
<dbReference type="Pfam" id="PF00501">
    <property type="entry name" value="AMP-binding"/>
    <property type="match status" value="1"/>
</dbReference>
<evidence type="ECO:0000259" key="1">
    <source>
        <dbReference type="Pfam" id="PF00501"/>
    </source>
</evidence>
<dbReference type="SUPFAM" id="SSF56801">
    <property type="entry name" value="Acetyl-CoA synthetase-like"/>
    <property type="match status" value="1"/>
</dbReference>
<dbReference type="InterPro" id="IPR020845">
    <property type="entry name" value="AMP-binding_CS"/>
</dbReference>
<feature type="non-terminal residue" evidence="2">
    <location>
        <position position="258"/>
    </location>
</feature>
<dbReference type="EMBL" id="QUAK01000126">
    <property type="protein sequence ID" value="RFU84095.1"/>
    <property type="molecule type" value="Genomic_DNA"/>
</dbReference>
<evidence type="ECO:0000313" key="3">
    <source>
        <dbReference type="Proteomes" id="UP000263094"/>
    </source>
</evidence>
<dbReference type="PROSITE" id="PS00455">
    <property type="entry name" value="AMP_BINDING"/>
    <property type="match status" value="1"/>
</dbReference>
<dbReference type="InterPro" id="IPR052091">
    <property type="entry name" value="Beta-ala_Activ/Resist"/>
</dbReference>
<dbReference type="RefSeq" id="WP_147336157.1">
    <property type="nucleotide sequence ID" value="NZ_QUAK01000126.1"/>
</dbReference>